<sequence length="144" mass="14920">MVETLRRAAPAAAAGITADPTEEALEELKASLRRLLATLLDRALGIALDKVETLARSFDEIAARGGVPVSALFGGLRAKLEGRSPIWGAIRGAFAALSPGVKALIIIALVLALLLLPVTVVLLLLALIVLAIWAAVRAGSQGQK</sequence>
<proteinExistence type="predicted"/>
<dbReference type="RefSeq" id="WP_241037924.1">
    <property type="nucleotide sequence ID" value="NZ_BAAAJF010000005.1"/>
</dbReference>
<feature type="transmembrane region" description="Helical" evidence="1">
    <location>
        <begin position="103"/>
        <end position="136"/>
    </location>
</feature>
<keyword evidence="1" id="KW-0812">Transmembrane</keyword>
<accession>A0ABS9TG44</accession>
<dbReference type="EMBL" id="JAKXMK010000014">
    <property type="protein sequence ID" value="MCH6167504.1"/>
    <property type="molecule type" value="Genomic_DNA"/>
</dbReference>
<gene>
    <name evidence="2" type="ORF">MMF94_17595</name>
</gene>
<reference evidence="2 3" key="1">
    <citation type="submission" date="2022-03" db="EMBL/GenBank/DDBJ databases">
        <title>Pseudonocardia alaer sp. nov., a novel actinomycete isolated from reed forest soil.</title>
        <authorList>
            <person name="Wang L."/>
        </authorList>
    </citation>
    <scope>NUCLEOTIDE SEQUENCE [LARGE SCALE GENOMIC DNA]</scope>
    <source>
        <strain evidence="2 3">Y-16303</strain>
    </source>
</reference>
<name>A0ABS9TG44_9PSEU</name>
<keyword evidence="1" id="KW-1133">Transmembrane helix</keyword>
<comment type="caution">
    <text evidence="2">The sequence shown here is derived from an EMBL/GenBank/DDBJ whole genome shotgun (WGS) entry which is preliminary data.</text>
</comment>
<dbReference type="Proteomes" id="UP001299970">
    <property type="component" value="Unassembled WGS sequence"/>
</dbReference>
<evidence type="ECO:0000313" key="2">
    <source>
        <dbReference type="EMBL" id="MCH6167504.1"/>
    </source>
</evidence>
<evidence type="ECO:0008006" key="4">
    <source>
        <dbReference type="Google" id="ProtNLM"/>
    </source>
</evidence>
<protein>
    <recommendedName>
        <fullName evidence="4">Superfamily III holin-X</fullName>
    </recommendedName>
</protein>
<organism evidence="2 3">
    <name type="scientific">Pseudonocardia alaniniphila</name>
    <dbReference type="NCBI Taxonomy" id="75291"/>
    <lineage>
        <taxon>Bacteria</taxon>
        <taxon>Bacillati</taxon>
        <taxon>Actinomycetota</taxon>
        <taxon>Actinomycetes</taxon>
        <taxon>Pseudonocardiales</taxon>
        <taxon>Pseudonocardiaceae</taxon>
        <taxon>Pseudonocardia</taxon>
    </lineage>
</organism>
<evidence type="ECO:0000313" key="3">
    <source>
        <dbReference type="Proteomes" id="UP001299970"/>
    </source>
</evidence>
<evidence type="ECO:0000256" key="1">
    <source>
        <dbReference type="SAM" id="Phobius"/>
    </source>
</evidence>
<keyword evidence="3" id="KW-1185">Reference proteome</keyword>
<keyword evidence="1" id="KW-0472">Membrane</keyword>